<name>A0ABX7YMK3_9STRE</name>
<organism evidence="1 2">
    <name type="scientific">Streptococcus oriscaviae</name>
    <dbReference type="NCBI Taxonomy" id="2781599"/>
    <lineage>
        <taxon>Bacteria</taxon>
        <taxon>Bacillati</taxon>
        <taxon>Bacillota</taxon>
        <taxon>Bacilli</taxon>
        <taxon>Lactobacillales</taxon>
        <taxon>Streptococcaceae</taxon>
        <taxon>Streptococcus</taxon>
    </lineage>
</organism>
<dbReference type="RefSeq" id="WP_212572161.1">
    <property type="nucleotide sequence ID" value="NZ_CP073084.1"/>
</dbReference>
<proteinExistence type="predicted"/>
<dbReference type="EMBL" id="CP073084">
    <property type="protein sequence ID" value="QUE54923.1"/>
    <property type="molecule type" value="Genomic_DNA"/>
</dbReference>
<evidence type="ECO:0000313" key="2">
    <source>
        <dbReference type="Proteomes" id="UP000677616"/>
    </source>
</evidence>
<dbReference type="Proteomes" id="UP000677616">
    <property type="component" value="Chromosome"/>
</dbReference>
<protein>
    <submittedName>
        <fullName evidence="1">Uncharacterized protein</fullName>
    </submittedName>
</protein>
<sequence length="66" mass="7062">MNQSVFGCLVNDLEAFVEKEGKRGIIKANGILELRNSGGEGCLTKQSKSLPAITLATVLGWDNIVN</sequence>
<gene>
    <name evidence="1" type="ORF">INT76_03305</name>
</gene>
<evidence type="ECO:0000313" key="1">
    <source>
        <dbReference type="EMBL" id="QUE54923.1"/>
    </source>
</evidence>
<accession>A0ABX7YMK3</accession>
<keyword evidence="2" id="KW-1185">Reference proteome</keyword>
<reference evidence="1 2" key="1">
    <citation type="submission" date="2021-04" db="EMBL/GenBank/DDBJ databases">
        <title>Complete genome sequence of a novel Streptococcus species.</title>
        <authorList>
            <person name="Teng J.L.L."/>
        </authorList>
    </citation>
    <scope>NUCLEOTIDE SEQUENCE [LARGE SCALE GENOMIC DNA]</scope>
    <source>
        <strain evidence="1 2">HKU75</strain>
    </source>
</reference>